<name>A0A6N9VBW1_STRMI</name>
<keyword evidence="1" id="KW-0067">ATP-binding</keyword>
<dbReference type="AlphaFoldDB" id="A0A6N9VBW1"/>
<feature type="non-terminal residue" evidence="1">
    <location>
        <position position="1"/>
    </location>
</feature>
<keyword evidence="1" id="KW-0547">Nucleotide-binding</keyword>
<reference evidence="1 2" key="1">
    <citation type="submission" date="2020-01" db="EMBL/GenBank/DDBJ databases">
        <title>Insect and environment-associated Actinomycetes.</title>
        <authorList>
            <person name="Currrie C."/>
            <person name="Chevrette M."/>
            <person name="Carlson C."/>
            <person name="Stubbendieck R."/>
            <person name="Wendt-Pienkowski E."/>
        </authorList>
    </citation>
    <scope>NUCLEOTIDE SEQUENCE [LARGE SCALE GENOMIC DNA]</scope>
    <source>
        <strain evidence="1 2">SID14438</strain>
    </source>
</reference>
<dbReference type="Proteomes" id="UP000471648">
    <property type="component" value="Unassembled WGS sequence"/>
</dbReference>
<feature type="non-terminal residue" evidence="1">
    <location>
        <position position="77"/>
    </location>
</feature>
<evidence type="ECO:0000313" key="1">
    <source>
        <dbReference type="EMBL" id="NEB68952.1"/>
    </source>
</evidence>
<gene>
    <name evidence="1" type="ORF">G3I39_18110</name>
</gene>
<protein>
    <submittedName>
        <fullName evidence="1">ATP-binding protein</fullName>
    </submittedName>
</protein>
<proteinExistence type="predicted"/>
<dbReference type="EMBL" id="JAAGME010000786">
    <property type="protein sequence ID" value="NEB68952.1"/>
    <property type="molecule type" value="Genomic_DNA"/>
</dbReference>
<organism evidence="1 2">
    <name type="scientific">Streptomyces microflavus</name>
    <name type="common">Streptomyces lipmanii</name>
    <dbReference type="NCBI Taxonomy" id="1919"/>
    <lineage>
        <taxon>Bacteria</taxon>
        <taxon>Bacillati</taxon>
        <taxon>Actinomycetota</taxon>
        <taxon>Actinomycetes</taxon>
        <taxon>Kitasatosporales</taxon>
        <taxon>Streptomycetaceae</taxon>
        <taxon>Streptomyces</taxon>
    </lineage>
</organism>
<dbReference type="GO" id="GO:0005524">
    <property type="term" value="F:ATP binding"/>
    <property type="evidence" value="ECO:0007669"/>
    <property type="project" value="UniProtKB-KW"/>
</dbReference>
<comment type="caution">
    <text evidence="1">The sequence shown here is derived from an EMBL/GenBank/DDBJ whole genome shotgun (WGS) entry which is preliminary data.</text>
</comment>
<accession>A0A6N9VBW1</accession>
<evidence type="ECO:0000313" key="2">
    <source>
        <dbReference type="Proteomes" id="UP000471648"/>
    </source>
</evidence>
<sequence length="77" mass="8782">ETRTEPPFRLQGSYRNMNRIAERVSPVMDEAELAALIDDHYRAEAQTLTGGAEANLLRLAQLRGRLTEEQAARWEQV</sequence>